<comment type="caution">
    <text evidence="4">The sequence shown here is derived from an EMBL/GenBank/DDBJ whole genome shotgun (WGS) entry which is preliminary data.</text>
</comment>
<dbReference type="CDD" id="cd04301">
    <property type="entry name" value="NAT_SF"/>
    <property type="match status" value="1"/>
</dbReference>
<dbReference type="PANTHER" id="PTHR43420">
    <property type="entry name" value="ACETYLTRANSFERASE"/>
    <property type="match status" value="1"/>
</dbReference>
<dbReference type="PANTHER" id="PTHR43420:SF44">
    <property type="entry name" value="ACETYLTRANSFERASE YPEA"/>
    <property type="match status" value="1"/>
</dbReference>
<keyword evidence="2" id="KW-0012">Acyltransferase</keyword>
<evidence type="ECO:0000259" key="3">
    <source>
        <dbReference type="PROSITE" id="PS51186"/>
    </source>
</evidence>
<dbReference type="InterPro" id="IPR016181">
    <property type="entry name" value="Acyl_CoA_acyltransferase"/>
</dbReference>
<name>A0ABQ3PDU9_9ACTN</name>
<evidence type="ECO:0000313" key="4">
    <source>
        <dbReference type="EMBL" id="GHI23214.1"/>
    </source>
</evidence>
<dbReference type="Pfam" id="PF00583">
    <property type="entry name" value="Acetyltransf_1"/>
    <property type="match status" value="2"/>
</dbReference>
<dbReference type="InterPro" id="IPR050680">
    <property type="entry name" value="YpeA/RimI_acetyltransf"/>
</dbReference>
<dbReference type="SUPFAM" id="SSF55729">
    <property type="entry name" value="Acyl-CoA N-acyltransferases (Nat)"/>
    <property type="match status" value="2"/>
</dbReference>
<keyword evidence="5" id="KW-1185">Reference proteome</keyword>
<feature type="domain" description="N-acetyltransferase" evidence="3">
    <location>
        <begin position="3"/>
        <end position="181"/>
    </location>
</feature>
<feature type="domain" description="N-acetyltransferase" evidence="3">
    <location>
        <begin position="191"/>
        <end position="372"/>
    </location>
</feature>
<organism evidence="4 5">
    <name type="scientific">Streptomyces hydrogenans</name>
    <dbReference type="NCBI Taxonomy" id="1873719"/>
    <lineage>
        <taxon>Bacteria</taxon>
        <taxon>Bacillati</taxon>
        <taxon>Actinomycetota</taxon>
        <taxon>Actinomycetes</taxon>
        <taxon>Kitasatosporales</taxon>
        <taxon>Streptomycetaceae</taxon>
        <taxon>Streptomyces</taxon>
    </lineage>
</organism>
<keyword evidence="1" id="KW-0808">Transferase</keyword>
<evidence type="ECO:0000256" key="2">
    <source>
        <dbReference type="ARBA" id="ARBA00023315"/>
    </source>
</evidence>
<sequence length="372" mass="41404">MSFEIRPVRADEWEQVRELRLAALLDPVAHLAFLETHEDAVTRSDDFWRERTAAGAATGDGRVRQFVAEAPDGRWLGSVTALVERPSDEVRFGEPAKVDQTHLVGVYVRPEARGTGVVDALFRAAVDWSWTVDGIRRVRLYVHEENARAAAFYRRYGFAASGERVPMPGDSGAYEDEYELLPPGNARNGEYLLRPVRSAEWDRVRELRLAALRDPVASLAFVESYEEAEALPDSFWQERAEGGSEDRGTWIRQFVAEAPDGSWAGTATVLVERPEDGRAIFGEVTEAQATVVGVYVRPEARGAGLVDALLRVAAGWSWSQEPPLSRVRLFVHEENGRAAAAYRRFGFVPTGGRADTLKSGAPRDVEHELRRS</sequence>
<evidence type="ECO:0000313" key="5">
    <source>
        <dbReference type="Proteomes" id="UP001052739"/>
    </source>
</evidence>
<dbReference type="Gene3D" id="3.40.630.30">
    <property type="match status" value="2"/>
</dbReference>
<evidence type="ECO:0000256" key="1">
    <source>
        <dbReference type="ARBA" id="ARBA00022679"/>
    </source>
</evidence>
<dbReference type="PROSITE" id="PS51186">
    <property type="entry name" value="GNAT"/>
    <property type="match status" value="2"/>
</dbReference>
<accession>A0ABQ3PDU9</accession>
<dbReference type="InterPro" id="IPR000182">
    <property type="entry name" value="GNAT_dom"/>
</dbReference>
<gene>
    <name evidence="4" type="ORF">Shyd_45850</name>
</gene>
<protein>
    <recommendedName>
        <fullName evidence="3">N-acetyltransferase domain-containing protein</fullName>
    </recommendedName>
</protein>
<dbReference type="Proteomes" id="UP001052739">
    <property type="component" value="Unassembled WGS sequence"/>
</dbReference>
<proteinExistence type="predicted"/>
<reference evidence="4" key="1">
    <citation type="submission" date="2024-05" db="EMBL/GenBank/DDBJ databases">
        <title>Whole genome shotgun sequence of Streptomyces hydrogenans NBRC 13475.</title>
        <authorList>
            <person name="Komaki H."/>
            <person name="Tamura T."/>
        </authorList>
    </citation>
    <scope>NUCLEOTIDE SEQUENCE</scope>
    <source>
        <strain evidence="4">NBRC 13475</strain>
    </source>
</reference>
<dbReference type="EMBL" id="BNDW01000035">
    <property type="protein sequence ID" value="GHI23214.1"/>
    <property type="molecule type" value="Genomic_DNA"/>
</dbReference>